<dbReference type="GO" id="GO:0045881">
    <property type="term" value="P:positive regulation of sporulation resulting in formation of a cellular spore"/>
    <property type="evidence" value="ECO:0007669"/>
    <property type="project" value="InterPro"/>
</dbReference>
<evidence type="ECO:0000256" key="1">
    <source>
        <dbReference type="SAM" id="Phobius"/>
    </source>
</evidence>
<name>A0AAV4LEQ5_9BACL</name>
<proteinExistence type="predicted"/>
<gene>
    <name evidence="2" type="ORF">DNHGIG_17020</name>
</gene>
<protein>
    <recommendedName>
        <fullName evidence="4">KinB signaling pathway activation protein</fullName>
    </recommendedName>
</protein>
<evidence type="ECO:0000313" key="3">
    <source>
        <dbReference type="Proteomes" id="UP001057291"/>
    </source>
</evidence>
<keyword evidence="1" id="KW-0472">Membrane</keyword>
<feature type="transmembrane region" description="Helical" evidence="1">
    <location>
        <begin position="102"/>
        <end position="122"/>
    </location>
</feature>
<evidence type="ECO:0008006" key="4">
    <source>
        <dbReference type="Google" id="ProtNLM"/>
    </source>
</evidence>
<dbReference type="Pfam" id="PF14089">
    <property type="entry name" value="KbaA"/>
    <property type="match status" value="1"/>
</dbReference>
<keyword evidence="1" id="KW-0812">Transmembrane</keyword>
<feature type="transmembrane region" description="Helical" evidence="1">
    <location>
        <begin position="71"/>
        <end position="90"/>
    </location>
</feature>
<dbReference type="AlphaFoldDB" id="A0AAV4LEQ5"/>
<dbReference type="Proteomes" id="UP001057291">
    <property type="component" value="Unassembled WGS sequence"/>
</dbReference>
<sequence>MTLKRFWVLLFSTVAVGISIGIFYALTGVFGDIRLFFGVEVGGFVAATSLMGFWAYLMLNFTVRNFLPWRYWVWVQILLVGVVFYDMVYFRYLQFSGGQGPLFPYVVFATIPLFWAILVAFLKTRVSGTRSFVPTVFFMYCFTILEWFVALKSGIPSVTHIIGTILMGCNAYVILLLGKMVKPQSQ</sequence>
<reference evidence="2" key="1">
    <citation type="journal article" date="2023" name="Int. J. Syst. Evol. Microbiol.">
        <title>Collibacillus ludicampi gen. nov., sp. nov., a new soil bacterium of the family Alicyclobacillaceae.</title>
        <authorList>
            <person name="Jojima T."/>
            <person name="Ioku Y."/>
            <person name="Fukuta Y."/>
            <person name="Shirasaka N."/>
            <person name="Matsumura Y."/>
            <person name="Mori M."/>
        </authorList>
    </citation>
    <scope>NUCLEOTIDE SEQUENCE</scope>
    <source>
        <strain evidence="2">TP075</strain>
    </source>
</reference>
<organism evidence="2 3">
    <name type="scientific">Collibacillus ludicampi</name>
    <dbReference type="NCBI Taxonomy" id="2771369"/>
    <lineage>
        <taxon>Bacteria</taxon>
        <taxon>Bacillati</taxon>
        <taxon>Bacillota</taxon>
        <taxon>Bacilli</taxon>
        <taxon>Bacillales</taxon>
        <taxon>Alicyclobacillaceae</taxon>
        <taxon>Collibacillus</taxon>
    </lineage>
</organism>
<feature type="transmembrane region" description="Helical" evidence="1">
    <location>
        <begin position="131"/>
        <end position="151"/>
    </location>
</feature>
<feature type="transmembrane region" description="Helical" evidence="1">
    <location>
        <begin position="33"/>
        <end position="59"/>
    </location>
</feature>
<evidence type="ECO:0000313" key="2">
    <source>
        <dbReference type="EMBL" id="GIM46153.1"/>
    </source>
</evidence>
<feature type="transmembrane region" description="Helical" evidence="1">
    <location>
        <begin position="7"/>
        <end position="27"/>
    </location>
</feature>
<accession>A0AAV4LEQ5</accession>
<dbReference type="EMBL" id="BOQE01000001">
    <property type="protein sequence ID" value="GIM46153.1"/>
    <property type="molecule type" value="Genomic_DNA"/>
</dbReference>
<dbReference type="RefSeq" id="WP_282199290.1">
    <property type="nucleotide sequence ID" value="NZ_BOQE01000001.1"/>
</dbReference>
<comment type="caution">
    <text evidence="2">The sequence shown here is derived from an EMBL/GenBank/DDBJ whole genome shotgun (WGS) entry which is preliminary data.</text>
</comment>
<keyword evidence="3" id="KW-1185">Reference proteome</keyword>
<keyword evidence="1" id="KW-1133">Transmembrane helix</keyword>
<dbReference type="SMART" id="SM01251">
    <property type="entry name" value="KbaA"/>
    <property type="match status" value="1"/>
</dbReference>
<dbReference type="InterPro" id="IPR024164">
    <property type="entry name" value="KinB-signalling_activ"/>
</dbReference>
<feature type="transmembrane region" description="Helical" evidence="1">
    <location>
        <begin position="157"/>
        <end position="177"/>
    </location>
</feature>